<dbReference type="RefSeq" id="WP_188768588.1">
    <property type="nucleotide sequence ID" value="NZ_BMHK01000004.1"/>
</dbReference>
<dbReference type="InterPro" id="IPR001509">
    <property type="entry name" value="Epimerase_deHydtase"/>
</dbReference>
<dbReference type="Pfam" id="PF01370">
    <property type="entry name" value="Epimerase"/>
    <property type="match status" value="1"/>
</dbReference>
<reference evidence="6" key="1">
    <citation type="journal article" date="2014" name="Int. J. Syst. Evol. Microbiol.">
        <title>Complete genome sequence of Corynebacterium casei LMG S-19264T (=DSM 44701T), isolated from a smear-ripened cheese.</title>
        <authorList>
            <consortium name="US DOE Joint Genome Institute (JGI-PGF)"/>
            <person name="Walter F."/>
            <person name="Albersmeier A."/>
            <person name="Kalinowski J."/>
            <person name="Ruckert C."/>
        </authorList>
    </citation>
    <scope>NUCLEOTIDE SEQUENCE</scope>
    <source>
        <strain evidence="6">CGMCC 1.15095</strain>
    </source>
</reference>
<organism evidence="6 7">
    <name type="scientific">Novosphingobium endophyticum</name>
    <dbReference type="NCBI Taxonomy" id="1955250"/>
    <lineage>
        <taxon>Bacteria</taxon>
        <taxon>Pseudomonadati</taxon>
        <taxon>Pseudomonadota</taxon>
        <taxon>Alphaproteobacteria</taxon>
        <taxon>Sphingomonadales</taxon>
        <taxon>Sphingomonadaceae</taxon>
        <taxon>Novosphingobium</taxon>
    </lineage>
</organism>
<dbReference type="EMBL" id="BMHK01000004">
    <property type="protein sequence ID" value="GGB91820.1"/>
    <property type="molecule type" value="Genomic_DNA"/>
</dbReference>
<dbReference type="PANTHER" id="PTHR30576:SF10">
    <property type="entry name" value="SLL5057 PROTEIN"/>
    <property type="match status" value="1"/>
</dbReference>
<evidence type="ECO:0000256" key="3">
    <source>
        <dbReference type="SAM" id="Phobius"/>
    </source>
</evidence>
<feature type="domain" description="Bacterial sugar transferase" evidence="5">
    <location>
        <begin position="216"/>
        <end position="387"/>
    </location>
</feature>
<dbReference type="AlphaFoldDB" id="A0A916TSN9"/>
<keyword evidence="7" id="KW-1185">Reference proteome</keyword>
<evidence type="ECO:0000313" key="7">
    <source>
        <dbReference type="Proteomes" id="UP000608154"/>
    </source>
</evidence>
<evidence type="ECO:0000259" key="4">
    <source>
        <dbReference type="Pfam" id="PF01370"/>
    </source>
</evidence>
<dbReference type="PANTHER" id="PTHR30576">
    <property type="entry name" value="COLANIC BIOSYNTHESIS UDP-GLUCOSE LIPID CARRIER TRANSFERASE"/>
    <property type="match status" value="1"/>
</dbReference>
<dbReference type="Gene3D" id="3.40.50.720">
    <property type="entry name" value="NAD(P)-binding Rossmann-like Domain"/>
    <property type="match status" value="1"/>
</dbReference>
<sequence length="398" mass="43841">MKIVITGCTGFVGREIVPLLAAAGAELLLVGRDPDKISKTYPGLPVATYEGMVERAHGFDLLAHLAALNNNVAASLEGFRQVNVGMTLTTLERARLAGIGRFVHFSTIHALDEKNMSHYARSKREAAAAIAATDIKAVTLFLPAVYGRQWGGKLSVLNRLPRRGSAMLFTAVAALKPVVEARKIADFLMDGAPATFGGEAYLHDDKDQNTVFRAVKRSVELTFAIATLLLFWWLFTILWVCVRTQSPGPGIFAQSRIGRFGELFTCYKFRTMVSGTRQSGTHEISESAVTSMGRFLRKTKLDELPQVWNILRNEMSLVGPRPCLPVQTELIERRTAASVYQMKPGITGYAQICDVDMSDPARLTAYDARYNALRSLTFDFEILIATFLGRGQGDRTAQ</sequence>
<protein>
    <recommendedName>
        <fullName evidence="8">Sugar transferase</fullName>
    </recommendedName>
</protein>
<dbReference type="SUPFAM" id="SSF51735">
    <property type="entry name" value="NAD(P)-binding Rossmann-fold domains"/>
    <property type="match status" value="1"/>
</dbReference>
<reference evidence="6" key="2">
    <citation type="submission" date="2020-09" db="EMBL/GenBank/DDBJ databases">
        <authorList>
            <person name="Sun Q."/>
            <person name="Zhou Y."/>
        </authorList>
    </citation>
    <scope>NUCLEOTIDE SEQUENCE</scope>
    <source>
        <strain evidence="6">CGMCC 1.15095</strain>
    </source>
</reference>
<accession>A0A916TSN9</accession>
<keyword evidence="3" id="KW-0812">Transmembrane</keyword>
<dbReference type="Pfam" id="PF02397">
    <property type="entry name" value="Bac_transf"/>
    <property type="match status" value="1"/>
</dbReference>
<feature type="domain" description="NAD-dependent epimerase/dehydratase" evidence="4">
    <location>
        <begin position="3"/>
        <end position="149"/>
    </location>
</feature>
<dbReference type="Proteomes" id="UP000608154">
    <property type="component" value="Unassembled WGS sequence"/>
</dbReference>
<dbReference type="InterPro" id="IPR036291">
    <property type="entry name" value="NAD(P)-bd_dom_sf"/>
</dbReference>
<gene>
    <name evidence="6" type="ORF">GCM10011494_07730</name>
</gene>
<evidence type="ECO:0000256" key="2">
    <source>
        <dbReference type="ARBA" id="ARBA00023169"/>
    </source>
</evidence>
<keyword evidence="2" id="KW-0270">Exopolysaccharide synthesis</keyword>
<dbReference type="GO" id="GO:0000271">
    <property type="term" value="P:polysaccharide biosynthetic process"/>
    <property type="evidence" value="ECO:0007669"/>
    <property type="project" value="UniProtKB-KW"/>
</dbReference>
<comment type="similarity">
    <text evidence="1">Belongs to the bacterial sugar transferase family.</text>
</comment>
<feature type="transmembrane region" description="Helical" evidence="3">
    <location>
        <begin position="221"/>
        <end position="240"/>
    </location>
</feature>
<evidence type="ECO:0008006" key="8">
    <source>
        <dbReference type="Google" id="ProtNLM"/>
    </source>
</evidence>
<name>A0A916TSN9_9SPHN</name>
<evidence type="ECO:0000259" key="5">
    <source>
        <dbReference type="Pfam" id="PF02397"/>
    </source>
</evidence>
<keyword evidence="3" id="KW-0472">Membrane</keyword>
<keyword evidence="3" id="KW-1133">Transmembrane helix</keyword>
<evidence type="ECO:0000256" key="1">
    <source>
        <dbReference type="ARBA" id="ARBA00006464"/>
    </source>
</evidence>
<dbReference type="GO" id="GO:0016780">
    <property type="term" value="F:phosphotransferase activity, for other substituted phosphate groups"/>
    <property type="evidence" value="ECO:0007669"/>
    <property type="project" value="TreeGrafter"/>
</dbReference>
<proteinExistence type="inferred from homology"/>
<comment type="caution">
    <text evidence="6">The sequence shown here is derived from an EMBL/GenBank/DDBJ whole genome shotgun (WGS) entry which is preliminary data.</text>
</comment>
<dbReference type="InterPro" id="IPR003362">
    <property type="entry name" value="Bact_transf"/>
</dbReference>
<evidence type="ECO:0000313" key="6">
    <source>
        <dbReference type="EMBL" id="GGB91820.1"/>
    </source>
</evidence>